<dbReference type="EMBL" id="UINC01026356">
    <property type="protein sequence ID" value="SVB03653.1"/>
    <property type="molecule type" value="Genomic_DNA"/>
</dbReference>
<accession>A0A382ARI7</accession>
<name>A0A382ARI7_9ZZZZ</name>
<evidence type="ECO:0000313" key="1">
    <source>
        <dbReference type="EMBL" id="SVB03653.1"/>
    </source>
</evidence>
<dbReference type="AlphaFoldDB" id="A0A382ARI7"/>
<reference evidence="1" key="1">
    <citation type="submission" date="2018-05" db="EMBL/GenBank/DDBJ databases">
        <authorList>
            <person name="Lanie J.A."/>
            <person name="Ng W.-L."/>
            <person name="Kazmierczak K.M."/>
            <person name="Andrzejewski T.M."/>
            <person name="Davidsen T.M."/>
            <person name="Wayne K.J."/>
            <person name="Tettelin H."/>
            <person name="Glass J.I."/>
            <person name="Rusch D."/>
            <person name="Podicherti R."/>
            <person name="Tsui H.-C.T."/>
            <person name="Winkler M.E."/>
        </authorList>
    </citation>
    <scope>NUCLEOTIDE SEQUENCE</scope>
</reference>
<organism evidence="1">
    <name type="scientific">marine metagenome</name>
    <dbReference type="NCBI Taxonomy" id="408172"/>
    <lineage>
        <taxon>unclassified sequences</taxon>
        <taxon>metagenomes</taxon>
        <taxon>ecological metagenomes</taxon>
    </lineage>
</organism>
<feature type="non-terminal residue" evidence="1">
    <location>
        <position position="56"/>
    </location>
</feature>
<proteinExistence type="predicted"/>
<gene>
    <name evidence="1" type="ORF">METZ01_LOCUS156507</name>
</gene>
<dbReference type="PROSITE" id="PS51257">
    <property type="entry name" value="PROKAR_LIPOPROTEIN"/>
    <property type="match status" value="1"/>
</dbReference>
<protein>
    <submittedName>
        <fullName evidence="1">Uncharacterized protein</fullName>
    </submittedName>
</protein>
<sequence length="56" mass="6026">MIKKLLILVIVILLTACVSPTEEIIVPATEELESAVAVALNETQITQPPPTEEITV</sequence>